<gene>
    <name evidence="4" type="ORF">SAMN02745202_01864</name>
</gene>
<evidence type="ECO:0000256" key="2">
    <source>
        <dbReference type="SAM" id="SignalP"/>
    </source>
</evidence>
<organism evidence="4 5">
    <name type="scientific">Segatella oulorum</name>
    <dbReference type="NCBI Taxonomy" id="28136"/>
    <lineage>
        <taxon>Bacteria</taxon>
        <taxon>Pseudomonadati</taxon>
        <taxon>Bacteroidota</taxon>
        <taxon>Bacteroidia</taxon>
        <taxon>Bacteroidales</taxon>
        <taxon>Prevotellaceae</taxon>
        <taxon>Segatella</taxon>
    </lineage>
</organism>
<dbReference type="SUPFAM" id="SSF53850">
    <property type="entry name" value="Periplasmic binding protein-like II"/>
    <property type="match status" value="1"/>
</dbReference>
<dbReference type="PANTHER" id="PTHR37423">
    <property type="entry name" value="SOLUBLE LYTIC MUREIN TRANSGLYCOSYLASE-RELATED"/>
    <property type="match status" value="1"/>
</dbReference>
<dbReference type="PANTHER" id="PTHR37423:SF2">
    <property type="entry name" value="MEMBRANE-BOUND LYTIC MUREIN TRANSGLYCOSYLASE C"/>
    <property type="match status" value="1"/>
</dbReference>
<accession>A0A1T4QLK8</accession>
<evidence type="ECO:0000256" key="1">
    <source>
        <dbReference type="ARBA" id="ARBA00007734"/>
    </source>
</evidence>
<dbReference type="Gene3D" id="1.10.530.10">
    <property type="match status" value="1"/>
</dbReference>
<dbReference type="RefSeq" id="WP_051529518.1">
    <property type="nucleotide sequence ID" value="NZ_FUXK01000023.1"/>
</dbReference>
<evidence type="ECO:0000259" key="3">
    <source>
        <dbReference type="Pfam" id="PF01464"/>
    </source>
</evidence>
<dbReference type="EMBL" id="FUXK01000023">
    <property type="protein sequence ID" value="SKA04609.1"/>
    <property type="molecule type" value="Genomic_DNA"/>
</dbReference>
<name>A0A1T4QLK8_9BACT</name>
<dbReference type="PROSITE" id="PS51257">
    <property type="entry name" value="PROKAR_LIPOPROTEIN"/>
    <property type="match status" value="1"/>
</dbReference>
<reference evidence="4 5" key="1">
    <citation type="submission" date="2017-02" db="EMBL/GenBank/DDBJ databases">
        <authorList>
            <person name="Peterson S.W."/>
        </authorList>
    </citation>
    <scope>NUCLEOTIDE SEQUENCE [LARGE SCALE GENOMIC DNA]</scope>
    <source>
        <strain evidence="4 5">ATCC 43324</strain>
    </source>
</reference>
<evidence type="ECO:0000313" key="4">
    <source>
        <dbReference type="EMBL" id="SKA04609.1"/>
    </source>
</evidence>
<protein>
    <submittedName>
        <fullName evidence="4">Membrane-bound lytic murein transglycosylase F</fullName>
    </submittedName>
</protein>
<dbReference type="InterPro" id="IPR008258">
    <property type="entry name" value="Transglycosylase_SLT_dom_1"/>
</dbReference>
<dbReference type="SUPFAM" id="SSF53955">
    <property type="entry name" value="Lysozyme-like"/>
    <property type="match status" value="1"/>
</dbReference>
<proteinExistence type="inferred from homology"/>
<evidence type="ECO:0000313" key="5">
    <source>
        <dbReference type="Proteomes" id="UP000190065"/>
    </source>
</evidence>
<dbReference type="CDD" id="cd13403">
    <property type="entry name" value="MLTF-like"/>
    <property type="match status" value="1"/>
</dbReference>
<dbReference type="eggNOG" id="COG4623">
    <property type="taxonomic scope" value="Bacteria"/>
</dbReference>
<keyword evidence="2" id="KW-0732">Signal</keyword>
<sequence length="405" mass="45831">MHPSKLKFIAVLMSIVSVSLFACKERKETQYTPWGTAFDNMDSTAQQQFSLADIQDNGELIVLTMSGPTTYYDYQGRGMGLQYLLAERFAQQLGVQLRVEVCKDTTEMVNRLQKGDGDLIAFPLPHAYRNILYCGVKTGKAQWAVQQGNTSLADSLNSWFKPALLTAATREEQFALSSRSITRHVYSPMLNRSGGVISQWDAHFKHYAMWAGWDWRLLAAQCYQESTFDPNARSWAGACGLMQIIPSTADHLGIPRNMLFDPEQNIAGAAKYIRELTAKFRDVPNPLDRACFVLASYNGGFFHIRDAMALARKYGKDAHRWTDVQEFILHLTTPAYYRDPVVKYGYMRGTETTTYVNRIMDRWAQYRGFAKGGGFSMGNAGFEGFGSGLDNMRPTRAKHKNRFQL</sequence>
<dbReference type="STRING" id="28136.SAMN02745202_01864"/>
<dbReference type="InterPro" id="IPR023346">
    <property type="entry name" value="Lysozyme-like_dom_sf"/>
</dbReference>
<feature type="signal peptide" evidence="2">
    <location>
        <begin position="1"/>
        <end position="22"/>
    </location>
</feature>
<comment type="similarity">
    <text evidence="1">Belongs to the transglycosylase Slt family.</text>
</comment>
<dbReference type="Pfam" id="PF01464">
    <property type="entry name" value="SLT"/>
    <property type="match status" value="1"/>
</dbReference>
<dbReference type="Gene3D" id="3.40.190.10">
    <property type="entry name" value="Periplasmic binding protein-like II"/>
    <property type="match status" value="1"/>
</dbReference>
<feature type="domain" description="Transglycosylase SLT" evidence="3">
    <location>
        <begin position="212"/>
        <end position="317"/>
    </location>
</feature>
<dbReference type="Proteomes" id="UP000190065">
    <property type="component" value="Unassembled WGS sequence"/>
</dbReference>
<feature type="chain" id="PRO_5010533699" evidence="2">
    <location>
        <begin position="23"/>
        <end position="405"/>
    </location>
</feature>
<dbReference type="AlphaFoldDB" id="A0A1T4QLK8"/>